<dbReference type="InterPro" id="IPR036322">
    <property type="entry name" value="WD40_repeat_dom_sf"/>
</dbReference>
<dbReference type="PRINTS" id="PR00320">
    <property type="entry name" value="GPROTEINBRPT"/>
</dbReference>
<evidence type="ECO:0000256" key="2">
    <source>
        <dbReference type="ARBA" id="ARBA00022737"/>
    </source>
</evidence>
<dbReference type="Pfam" id="PF00400">
    <property type="entry name" value="WD40"/>
    <property type="match status" value="5"/>
</dbReference>
<dbReference type="InterPro" id="IPR019775">
    <property type="entry name" value="WD40_repeat_CS"/>
</dbReference>
<protein>
    <submittedName>
        <fullName evidence="5">HET-E1 protein</fullName>
    </submittedName>
</protein>
<dbReference type="GO" id="GO:1990234">
    <property type="term" value="C:transferase complex"/>
    <property type="evidence" value="ECO:0007669"/>
    <property type="project" value="UniProtKB-ARBA"/>
</dbReference>
<evidence type="ECO:0000256" key="4">
    <source>
        <dbReference type="SAM" id="MobiDB-lite"/>
    </source>
</evidence>
<dbReference type="InterPro" id="IPR015943">
    <property type="entry name" value="WD40/YVTN_repeat-like_dom_sf"/>
</dbReference>
<dbReference type="PANTHER" id="PTHR22847:SF637">
    <property type="entry name" value="WD REPEAT DOMAIN 5B"/>
    <property type="match status" value="1"/>
</dbReference>
<feature type="region of interest" description="Disordered" evidence="4">
    <location>
        <begin position="337"/>
        <end position="373"/>
    </location>
</feature>
<dbReference type="SUPFAM" id="SSF50978">
    <property type="entry name" value="WD40 repeat-like"/>
    <property type="match status" value="1"/>
</dbReference>
<dbReference type="InterPro" id="IPR020472">
    <property type="entry name" value="WD40_PAC1"/>
</dbReference>
<keyword evidence="2" id="KW-0677">Repeat</keyword>
<dbReference type="AlphaFoldDB" id="A0A812LXB2"/>
<comment type="caution">
    <text evidence="5">The sequence shown here is derived from an EMBL/GenBank/DDBJ whole genome shotgun (WGS) entry which is preliminary data.</text>
</comment>
<dbReference type="PROSITE" id="PS00678">
    <property type="entry name" value="WD_REPEATS_1"/>
    <property type="match status" value="4"/>
</dbReference>
<keyword evidence="6" id="KW-1185">Reference proteome</keyword>
<dbReference type="Proteomes" id="UP000604046">
    <property type="component" value="Unassembled WGS sequence"/>
</dbReference>
<evidence type="ECO:0000313" key="5">
    <source>
        <dbReference type="EMBL" id="CAE7247296.1"/>
    </source>
</evidence>
<feature type="compositionally biased region" description="Basic and acidic residues" evidence="4">
    <location>
        <begin position="345"/>
        <end position="355"/>
    </location>
</feature>
<dbReference type="SMART" id="SM00320">
    <property type="entry name" value="WD40"/>
    <property type="match status" value="7"/>
</dbReference>
<dbReference type="InterPro" id="IPR001680">
    <property type="entry name" value="WD40_rpt"/>
</dbReference>
<organism evidence="5 6">
    <name type="scientific">Symbiodinium natans</name>
    <dbReference type="NCBI Taxonomy" id="878477"/>
    <lineage>
        <taxon>Eukaryota</taxon>
        <taxon>Sar</taxon>
        <taxon>Alveolata</taxon>
        <taxon>Dinophyceae</taxon>
        <taxon>Suessiales</taxon>
        <taxon>Symbiodiniaceae</taxon>
        <taxon>Symbiodinium</taxon>
    </lineage>
</organism>
<feature type="repeat" description="WD" evidence="3">
    <location>
        <begin position="179"/>
        <end position="220"/>
    </location>
</feature>
<feature type="repeat" description="WD" evidence="3">
    <location>
        <begin position="137"/>
        <end position="178"/>
    </location>
</feature>
<dbReference type="PANTHER" id="PTHR22847">
    <property type="entry name" value="WD40 REPEAT PROTEIN"/>
    <property type="match status" value="1"/>
</dbReference>
<evidence type="ECO:0000313" key="6">
    <source>
        <dbReference type="Proteomes" id="UP000604046"/>
    </source>
</evidence>
<feature type="repeat" description="WD" evidence="3">
    <location>
        <begin position="95"/>
        <end position="136"/>
    </location>
</feature>
<name>A0A812LXB2_9DINO</name>
<gene>
    <name evidence="5" type="primary">HET-E1</name>
    <name evidence="5" type="ORF">SNAT2548_LOCUS11812</name>
</gene>
<dbReference type="EMBL" id="CAJNDS010001112">
    <property type="protein sequence ID" value="CAE7247296.1"/>
    <property type="molecule type" value="Genomic_DNA"/>
</dbReference>
<dbReference type="CDD" id="cd00200">
    <property type="entry name" value="WD40"/>
    <property type="match status" value="1"/>
</dbReference>
<reference evidence="5" key="1">
    <citation type="submission" date="2021-02" db="EMBL/GenBank/DDBJ databases">
        <authorList>
            <person name="Dougan E. K."/>
            <person name="Rhodes N."/>
            <person name="Thang M."/>
            <person name="Chan C."/>
        </authorList>
    </citation>
    <scope>NUCLEOTIDE SEQUENCE</scope>
</reference>
<accession>A0A812LXB2</accession>
<dbReference type="Gene3D" id="2.130.10.10">
    <property type="entry name" value="YVTN repeat-like/Quinoprotein amine dehydrogenase"/>
    <property type="match status" value="2"/>
</dbReference>
<proteinExistence type="predicted"/>
<feature type="repeat" description="WD" evidence="3">
    <location>
        <begin position="51"/>
        <end position="82"/>
    </location>
</feature>
<evidence type="ECO:0000256" key="3">
    <source>
        <dbReference type="PROSITE-ProRule" id="PRU00221"/>
    </source>
</evidence>
<dbReference type="PROSITE" id="PS50082">
    <property type="entry name" value="WD_REPEATS_2"/>
    <property type="match status" value="4"/>
</dbReference>
<dbReference type="PROSITE" id="PS50294">
    <property type="entry name" value="WD_REPEATS_REGION"/>
    <property type="match status" value="2"/>
</dbReference>
<sequence>MANDDLTLLLEGDRRSMFPGCNPRMITVSTDQTMRQWDVKTGDEKRCWWRHKAAILCLSVDWDTDMAVTGSGDHSLALWDVNDEVPDDKALQCFYRGHKDWVTSVDVDWDGRRILSGAADGEVRIWDFDAEESVATLSDHTGAVCSVAAEWDLMRAISVGQDQIVRSWDLETGRCISRLEGHTGAVWCCSLGPDGNKAVTGAFDRHLMVWDLRSKSCVRAMLQHGRQVVDLRVDWPTFQGMSCSADRSIILWDLEVAEPLQKFEKHPGSVWCMDVDWAGRRMVTGAGPGDNSLFVWDFRDGFVERQILGHEGSVWALAVDWEVAHKAFETAQGVGLQTEAAEEPPDSHVPSKEEQSGEESPEGKVALKGKRRKKWVKQKLRPWTPVGDHFAAAAQGTRRLPSDELTEHHQSLLFIDAFIVMPPAKECPPSACVMCPIDSTVSCLQPVPPDQFGEDLQQLGEGLHTLHGSVEAAAFDQLTERVSEVQALLGREMATLTRVEDQLEELRAEVAAPRPGMIEQQQDSLRVSRLLQQERARAAAARLRNLVSPPFKEIGSLHVAFTLWKLQSRRRVAFESSLAYRKKISERADLQAVVTAWRSMSRPSMDRMLDSELKDLPPT</sequence>
<evidence type="ECO:0000256" key="1">
    <source>
        <dbReference type="ARBA" id="ARBA00022574"/>
    </source>
</evidence>
<keyword evidence="1 3" id="KW-0853">WD repeat</keyword>
<dbReference type="OrthoDB" id="71437at2759"/>